<dbReference type="GO" id="GO:0005829">
    <property type="term" value="C:cytosol"/>
    <property type="evidence" value="ECO:0007669"/>
    <property type="project" value="TreeGrafter"/>
</dbReference>
<dbReference type="NCBIfam" id="TIGR00250">
    <property type="entry name" value="RNAse_H_YqgF"/>
    <property type="match status" value="1"/>
</dbReference>
<gene>
    <name evidence="7" type="ORF">SAMN04487995_3415</name>
</gene>
<dbReference type="GO" id="GO:0000967">
    <property type="term" value="P:rRNA 5'-end processing"/>
    <property type="evidence" value="ECO:0007669"/>
    <property type="project" value="UniProtKB-UniRule"/>
</dbReference>
<dbReference type="OrthoDB" id="9796140at2"/>
<evidence type="ECO:0000313" key="7">
    <source>
        <dbReference type="EMBL" id="SEJ13855.1"/>
    </source>
</evidence>
<keyword evidence="3 5" id="KW-0540">Nuclease</keyword>
<dbReference type="EMBL" id="FNXY01000005">
    <property type="protein sequence ID" value="SEJ13855.1"/>
    <property type="molecule type" value="Genomic_DNA"/>
</dbReference>
<dbReference type="SUPFAM" id="SSF53098">
    <property type="entry name" value="Ribonuclease H-like"/>
    <property type="match status" value="1"/>
</dbReference>
<name>A0A1H6WNC0_9BACT</name>
<dbReference type="RefSeq" id="WP_090337118.1">
    <property type="nucleotide sequence ID" value="NZ_FNXY01000005.1"/>
</dbReference>
<evidence type="ECO:0000256" key="4">
    <source>
        <dbReference type="ARBA" id="ARBA00022801"/>
    </source>
</evidence>
<evidence type="ECO:0000313" key="8">
    <source>
        <dbReference type="Proteomes" id="UP000199532"/>
    </source>
</evidence>
<evidence type="ECO:0000256" key="2">
    <source>
        <dbReference type="ARBA" id="ARBA00022517"/>
    </source>
</evidence>
<dbReference type="Gene3D" id="3.30.420.140">
    <property type="entry name" value="YqgF/RNase H-like domain"/>
    <property type="match status" value="1"/>
</dbReference>
<dbReference type="InterPro" id="IPR005227">
    <property type="entry name" value="YqgF"/>
</dbReference>
<comment type="subcellular location">
    <subcellularLocation>
        <location evidence="5">Cytoplasm</location>
    </subcellularLocation>
</comment>
<dbReference type="InterPro" id="IPR012337">
    <property type="entry name" value="RNaseH-like_sf"/>
</dbReference>
<dbReference type="InterPro" id="IPR037027">
    <property type="entry name" value="YqgF/RNaseH-like_dom_sf"/>
</dbReference>
<keyword evidence="1 5" id="KW-0963">Cytoplasm</keyword>
<dbReference type="InterPro" id="IPR006641">
    <property type="entry name" value="YqgF/RNaseH-like_dom"/>
</dbReference>
<evidence type="ECO:0000256" key="5">
    <source>
        <dbReference type="HAMAP-Rule" id="MF_00651"/>
    </source>
</evidence>
<dbReference type="CDD" id="cd16964">
    <property type="entry name" value="YqgF"/>
    <property type="match status" value="1"/>
</dbReference>
<organism evidence="7 8">
    <name type="scientific">Dyadobacter koreensis</name>
    <dbReference type="NCBI Taxonomy" id="408657"/>
    <lineage>
        <taxon>Bacteria</taxon>
        <taxon>Pseudomonadati</taxon>
        <taxon>Bacteroidota</taxon>
        <taxon>Cytophagia</taxon>
        <taxon>Cytophagales</taxon>
        <taxon>Spirosomataceae</taxon>
        <taxon>Dyadobacter</taxon>
    </lineage>
</organism>
<dbReference type="EC" id="3.1.-.-" evidence="5"/>
<dbReference type="SMART" id="SM00732">
    <property type="entry name" value="YqgFc"/>
    <property type="match status" value="1"/>
</dbReference>
<dbReference type="Pfam" id="PF03652">
    <property type="entry name" value="RuvX"/>
    <property type="match status" value="1"/>
</dbReference>
<dbReference type="GO" id="GO:0016788">
    <property type="term" value="F:hydrolase activity, acting on ester bonds"/>
    <property type="evidence" value="ECO:0007669"/>
    <property type="project" value="UniProtKB-UniRule"/>
</dbReference>
<evidence type="ECO:0000256" key="1">
    <source>
        <dbReference type="ARBA" id="ARBA00022490"/>
    </source>
</evidence>
<dbReference type="AlphaFoldDB" id="A0A1H6WNC0"/>
<reference evidence="7 8" key="1">
    <citation type="submission" date="2016-10" db="EMBL/GenBank/DDBJ databases">
        <authorList>
            <person name="de Groot N.N."/>
        </authorList>
    </citation>
    <scope>NUCLEOTIDE SEQUENCE [LARGE SCALE GENOMIC DNA]</scope>
    <source>
        <strain evidence="7 8">DSM 19938</strain>
    </source>
</reference>
<evidence type="ECO:0000256" key="3">
    <source>
        <dbReference type="ARBA" id="ARBA00022722"/>
    </source>
</evidence>
<evidence type="ECO:0000259" key="6">
    <source>
        <dbReference type="SMART" id="SM00732"/>
    </source>
</evidence>
<feature type="domain" description="YqgF/RNase H-like" evidence="6">
    <location>
        <begin position="2"/>
        <end position="100"/>
    </location>
</feature>
<dbReference type="Proteomes" id="UP000199532">
    <property type="component" value="Unassembled WGS sequence"/>
</dbReference>
<dbReference type="GO" id="GO:0004518">
    <property type="term" value="F:nuclease activity"/>
    <property type="evidence" value="ECO:0007669"/>
    <property type="project" value="UniProtKB-KW"/>
</dbReference>
<accession>A0A1H6WNC0</accession>
<keyword evidence="4 5" id="KW-0378">Hydrolase</keyword>
<comment type="similarity">
    <text evidence="5">Belongs to the YqgF HJR family.</text>
</comment>
<keyword evidence="8" id="KW-1185">Reference proteome</keyword>
<keyword evidence="2 5" id="KW-0690">Ribosome biogenesis</keyword>
<protein>
    <recommendedName>
        <fullName evidence="5">Putative pre-16S rRNA nuclease</fullName>
        <ecNumber evidence="5">3.1.-.-</ecNumber>
    </recommendedName>
</protein>
<dbReference type="HAMAP" id="MF_00651">
    <property type="entry name" value="Nuclease_YqgF"/>
    <property type="match status" value="1"/>
</dbReference>
<proteinExistence type="inferred from homology"/>
<sequence length="137" mass="15459">MPRLLAIDYGAKRTGIAVTDPLQIIATALETVRTHDLLEFLKKYSEREAVEAFIIGMPKRLDNTESDNAARVHTFIKLLKKSFPDIPVHTHDERFTSSMALQSMIAGGSKKSDRREKGNIDKISATIILQSFMESRR</sequence>
<comment type="function">
    <text evidence="5">Could be a nuclease involved in processing of the 5'-end of pre-16S rRNA.</text>
</comment>
<dbReference type="STRING" id="408657.SAMN04487995_3415"/>
<dbReference type="PANTHER" id="PTHR33317:SF4">
    <property type="entry name" value="POLYNUCLEOTIDYL TRANSFERASE, RIBONUCLEASE H-LIKE SUPERFAMILY PROTEIN"/>
    <property type="match status" value="1"/>
</dbReference>
<dbReference type="PANTHER" id="PTHR33317">
    <property type="entry name" value="POLYNUCLEOTIDYL TRANSFERASE, RIBONUCLEASE H-LIKE SUPERFAMILY PROTEIN"/>
    <property type="match status" value="1"/>
</dbReference>